<dbReference type="InterPro" id="IPR036420">
    <property type="entry name" value="BRCT_dom_sf"/>
</dbReference>
<dbReference type="Gene3D" id="3.40.50.10190">
    <property type="entry name" value="BRCT domain"/>
    <property type="match status" value="4"/>
</dbReference>
<dbReference type="Pfam" id="PF00533">
    <property type="entry name" value="BRCT"/>
    <property type="match status" value="1"/>
</dbReference>
<feature type="region of interest" description="Disordered" evidence="2">
    <location>
        <begin position="199"/>
        <end position="232"/>
    </location>
</feature>
<dbReference type="GO" id="GO:0006270">
    <property type="term" value="P:DNA replication initiation"/>
    <property type="evidence" value="ECO:0007669"/>
    <property type="project" value="TreeGrafter"/>
</dbReference>
<dbReference type="GO" id="GO:0007095">
    <property type="term" value="P:mitotic G2 DNA damage checkpoint signaling"/>
    <property type="evidence" value="ECO:0007669"/>
    <property type="project" value="TreeGrafter"/>
</dbReference>
<feature type="domain" description="BRCT" evidence="3">
    <location>
        <begin position="304"/>
        <end position="405"/>
    </location>
</feature>
<feature type="region of interest" description="Disordered" evidence="2">
    <location>
        <begin position="798"/>
        <end position="817"/>
    </location>
</feature>
<dbReference type="PANTHER" id="PTHR13561:SF20">
    <property type="entry name" value="DNA TOPOISOMERASE 2-BINDING PROTEIN 1"/>
    <property type="match status" value="1"/>
</dbReference>
<dbReference type="PANTHER" id="PTHR13561">
    <property type="entry name" value="DNA REPLICATION REGULATOR DPB11-RELATED"/>
    <property type="match status" value="1"/>
</dbReference>
<feature type="domain" description="BRCT" evidence="3">
    <location>
        <begin position="103"/>
        <end position="192"/>
    </location>
</feature>
<protein>
    <recommendedName>
        <fullName evidence="3">BRCT domain-containing protein</fullName>
    </recommendedName>
</protein>
<feature type="region of interest" description="Disordered" evidence="2">
    <location>
        <begin position="637"/>
        <end position="679"/>
    </location>
</feature>
<dbReference type="CDD" id="cd17740">
    <property type="entry name" value="BRCT_Rad4_rpt1"/>
    <property type="match status" value="1"/>
</dbReference>
<dbReference type="PROSITE" id="PS50172">
    <property type="entry name" value="BRCT"/>
    <property type="match status" value="4"/>
</dbReference>
<gene>
    <name evidence="4" type="ORF">ASPZODRAFT_148431</name>
</gene>
<dbReference type="CDD" id="cd17723">
    <property type="entry name" value="BRCT_Rad4_rpt4"/>
    <property type="match status" value="1"/>
</dbReference>
<feature type="region of interest" description="Disordered" evidence="2">
    <location>
        <begin position="504"/>
        <end position="621"/>
    </location>
</feature>
<feature type="compositionally biased region" description="Polar residues" evidence="2">
    <location>
        <begin position="610"/>
        <end position="621"/>
    </location>
</feature>
<dbReference type="SMART" id="SM00292">
    <property type="entry name" value="BRCT"/>
    <property type="match status" value="4"/>
</dbReference>
<dbReference type="InterPro" id="IPR059215">
    <property type="entry name" value="BRCT2_TopBP1-like"/>
</dbReference>
<dbReference type="SUPFAM" id="SSF52113">
    <property type="entry name" value="BRCT domain"/>
    <property type="match status" value="4"/>
</dbReference>
<dbReference type="Pfam" id="PF12738">
    <property type="entry name" value="PTCB-BRCT"/>
    <property type="match status" value="2"/>
</dbReference>
<sequence>MAEKATSNREHPLAGVVLCFTSILPEQRTDLVTIAGEMGATHKFDLTSDVTHLLVGELNTAKYKFVARERSDVIVLKPDWIEAVRQSWMQGGDTDIRALEEQYRLPTFMGLAICITGFEDMAFRNYIREQAMAHGAEFRKDLTKTVTHLISRGTEGQKYKFATQWNVKVVSMKWFTDSVERGMVLEETLYHPLVPAEQQGEGAWNRSTPTIKTKAPNEDDSSNPRPRKLRRVASTKLVDQNEGIWGDIMGGGFDISESKRSLQRQQSEILPARPVLQLQESKSFASETTLDFRPEPALEQEGDSSNGFLHGYYFFIHGFSEKQVKVLSHHLEFNGAQLVASLSEFARPEIPKTGHGLYTIVPYKMPKSQIPCTDDMAFECEVVTDMWLEQCLDVKALVSPDSHVANKPFPRFPIAGFNGLRICSTGFARIELLHLSKVVTLMGASYDEYLTPKASILICNDPRSASYEKLRHASEWGAYAVSADWFWDSVRSGQKKPFESYIVKTPGSQDERASQSRSTPSKLDRPSISSNKTNGQTQGTPGEAVEKKTASVRSNRASPAVDAGPDLRLERNGNMPKDLTKARMMQPPSASSSPTKEMGKDAAEIPAQRPGSNHSNTSVGSSALDLAMSGLLKQARAANSSRLLSDGNDKTEGGRSRKRKPLLGRAPSNTVARPAQGTIFSRASSIDTLNDDGCGSTIEPASADGHSLTRANSLAGQSFNSLLTGTRVEFTDDPSVPHEDENEAPAMTQLNYEDPDAVAMREKFLAEAGKLTTKKPVSLKQETLVAEVTELDDLGWRSRRRTRQGNKAPDDFLDTTL</sequence>
<dbReference type="EMBL" id="KV878336">
    <property type="protein sequence ID" value="OJJ51068.1"/>
    <property type="molecule type" value="Genomic_DNA"/>
</dbReference>
<feature type="compositionally biased region" description="Polar residues" evidence="2">
    <location>
        <begin position="515"/>
        <end position="540"/>
    </location>
</feature>
<dbReference type="STRING" id="1073090.A0A1L9SV55"/>
<evidence type="ECO:0000256" key="2">
    <source>
        <dbReference type="SAM" id="MobiDB-lite"/>
    </source>
</evidence>
<dbReference type="Proteomes" id="UP000184188">
    <property type="component" value="Unassembled WGS sequence"/>
</dbReference>
<keyword evidence="5" id="KW-1185">Reference proteome</keyword>
<evidence type="ECO:0000313" key="4">
    <source>
        <dbReference type="EMBL" id="OJJ51068.1"/>
    </source>
</evidence>
<dbReference type="VEuPathDB" id="FungiDB:ASPZODRAFT_148431"/>
<reference evidence="5" key="1">
    <citation type="journal article" date="2017" name="Genome Biol.">
        <title>Comparative genomics reveals high biological diversity and specific adaptations in the industrially and medically important fungal genus Aspergillus.</title>
        <authorList>
            <person name="de Vries R.P."/>
            <person name="Riley R."/>
            <person name="Wiebenga A."/>
            <person name="Aguilar-Osorio G."/>
            <person name="Amillis S."/>
            <person name="Uchima C.A."/>
            <person name="Anderluh G."/>
            <person name="Asadollahi M."/>
            <person name="Askin M."/>
            <person name="Barry K."/>
            <person name="Battaglia E."/>
            <person name="Bayram O."/>
            <person name="Benocci T."/>
            <person name="Braus-Stromeyer S.A."/>
            <person name="Caldana C."/>
            <person name="Canovas D."/>
            <person name="Cerqueira G.C."/>
            <person name="Chen F."/>
            <person name="Chen W."/>
            <person name="Choi C."/>
            <person name="Clum A."/>
            <person name="Dos Santos R.A."/>
            <person name="Damasio A.R."/>
            <person name="Diallinas G."/>
            <person name="Emri T."/>
            <person name="Fekete E."/>
            <person name="Flipphi M."/>
            <person name="Freyberg S."/>
            <person name="Gallo A."/>
            <person name="Gournas C."/>
            <person name="Habgood R."/>
            <person name="Hainaut M."/>
            <person name="Harispe M.L."/>
            <person name="Henrissat B."/>
            <person name="Hilden K.S."/>
            <person name="Hope R."/>
            <person name="Hossain A."/>
            <person name="Karabika E."/>
            <person name="Karaffa L."/>
            <person name="Karanyi Z."/>
            <person name="Krasevec N."/>
            <person name="Kuo A."/>
            <person name="Kusch H."/>
            <person name="LaButti K."/>
            <person name="Lagendijk E.L."/>
            <person name="Lapidus A."/>
            <person name="Levasseur A."/>
            <person name="Lindquist E."/>
            <person name="Lipzen A."/>
            <person name="Logrieco A.F."/>
            <person name="MacCabe A."/>
            <person name="Maekelae M.R."/>
            <person name="Malavazi I."/>
            <person name="Melin P."/>
            <person name="Meyer V."/>
            <person name="Mielnichuk N."/>
            <person name="Miskei M."/>
            <person name="Molnar A.P."/>
            <person name="Mule G."/>
            <person name="Ngan C.Y."/>
            <person name="Orejas M."/>
            <person name="Orosz E."/>
            <person name="Ouedraogo J.P."/>
            <person name="Overkamp K.M."/>
            <person name="Park H.-S."/>
            <person name="Perrone G."/>
            <person name="Piumi F."/>
            <person name="Punt P.J."/>
            <person name="Ram A.F."/>
            <person name="Ramon A."/>
            <person name="Rauscher S."/>
            <person name="Record E."/>
            <person name="Riano-Pachon D.M."/>
            <person name="Robert V."/>
            <person name="Roehrig J."/>
            <person name="Ruller R."/>
            <person name="Salamov A."/>
            <person name="Salih N.S."/>
            <person name="Samson R.A."/>
            <person name="Sandor E."/>
            <person name="Sanguinetti M."/>
            <person name="Schuetze T."/>
            <person name="Sepcic K."/>
            <person name="Shelest E."/>
            <person name="Sherlock G."/>
            <person name="Sophianopoulou V."/>
            <person name="Squina F.M."/>
            <person name="Sun H."/>
            <person name="Susca A."/>
            <person name="Todd R.B."/>
            <person name="Tsang A."/>
            <person name="Unkles S.E."/>
            <person name="van de Wiele N."/>
            <person name="van Rossen-Uffink D."/>
            <person name="Oliveira J.V."/>
            <person name="Vesth T.C."/>
            <person name="Visser J."/>
            <person name="Yu J.-H."/>
            <person name="Zhou M."/>
            <person name="Andersen M.R."/>
            <person name="Archer D.B."/>
            <person name="Baker S.E."/>
            <person name="Benoit I."/>
            <person name="Brakhage A.A."/>
            <person name="Braus G.H."/>
            <person name="Fischer R."/>
            <person name="Frisvad J.C."/>
            <person name="Goldman G.H."/>
            <person name="Houbraken J."/>
            <person name="Oakley B."/>
            <person name="Pocsi I."/>
            <person name="Scazzocchio C."/>
            <person name="Seiboth B."/>
            <person name="vanKuyk P.A."/>
            <person name="Wortman J."/>
            <person name="Dyer P.S."/>
            <person name="Grigoriev I.V."/>
        </authorList>
    </citation>
    <scope>NUCLEOTIDE SEQUENCE [LARGE SCALE GENOMIC DNA]</scope>
    <source>
        <strain evidence="5">CBS 506.65</strain>
    </source>
</reference>
<accession>A0A1L9SV55</accession>
<feature type="domain" description="BRCT" evidence="3">
    <location>
        <begin position="417"/>
        <end position="503"/>
    </location>
</feature>
<dbReference type="OrthoDB" id="251770at2759"/>
<dbReference type="CDD" id="cd17731">
    <property type="entry name" value="BRCT_TopBP1_rpt2_like"/>
    <property type="match status" value="1"/>
</dbReference>
<evidence type="ECO:0000256" key="1">
    <source>
        <dbReference type="ARBA" id="ARBA00022737"/>
    </source>
</evidence>
<evidence type="ECO:0000313" key="5">
    <source>
        <dbReference type="Proteomes" id="UP000184188"/>
    </source>
</evidence>
<dbReference type="InterPro" id="IPR001357">
    <property type="entry name" value="BRCT_dom"/>
</dbReference>
<dbReference type="GeneID" id="34611835"/>
<name>A0A1L9SV55_9EURO</name>
<organism evidence="4 5">
    <name type="scientific">Penicilliopsis zonata CBS 506.65</name>
    <dbReference type="NCBI Taxonomy" id="1073090"/>
    <lineage>
        <taxon>Eukaryota</taxon>
        <taxon>Fungi</taxon>
        <taxon>Dikarya</taxon>
        <taxon>Ascomycota</taxon>
        <taxon>Pezizomycotina</taxon>
        <taxon>Eurotiomycetes</taxon>
        <taxon>Eurotiomycetidae</taxon>
        <taxon>Eurotiales</taxon>
        <taxon>Aspergillaceae</taxon>
        <taxon>Penicilliopsis</taxon>
    </lineage>
</organism>
<proteinExistence type="predicted"/>
<dbReference type="GO" id="GO:0033314">
    <property type="term" value="P:mitotic DNA replication checkpoint signaling"/>
    <property type="evidence" value="ECO:0007669"/>
    <property type="project" value="TreeGrafter"/>
</dbReference>
<keyword evidence="1" id="KW-0677">Repeat</keyword>
<evidence type="ECO:0000259" key="3">
    <source>
        <dbReference type="PROSITE" id="PS50172"/>
    </source>
</evidence>
<dbReference type="AlphaFoldDB" id="A0A1L9SV55"/>
<dbReference type="RefSeq" id="XP_022585578.1">
    <property type="nucleotide sequence ID" value="XM_022725370.1"/>
</dbReference>
<feature type="domain" description="BRCT" evidence="3">
    <location>
        <begin position="8"/>
        <end position="81"/>
    </location>
</feature>